<dbReference type="STRING" id="205130.ENSMAMP00000027948"/>
<dbReference type="GO" id="GO:0007062">
    <property type="term" value="P:sister chromatid cohesion"/>
    <property type="evidence" value="ECO:0007669"/>
    <property type="project" value="TreeGrafter"/>
</dbReference>
<dbReference type="InterPro" id="IPR056396">
    <property type="entry name" value="HEAT_SCC3-SA"/>
</dbReference>
<evidence type="ECO:0000256" key="1">
    <source>
        <dbReference type="ARBA" id="ARBA00005486"/>
    </source>
</evidence>
<dbReference type="Pfam" id="PF24571">
    <property type="entry name" value="HEAT_SCC3-SA"/>
    <property type="match status" value="1"/>
</dbReference>
<dbReference type="GO" id="GO:0003682">
    <property type="term" value="F:chromatin binding"/>
    <property type="evidence" value="ECO:0007669"/>
    <property type="project" value="TreeGrafter"/>
</dbReference>
<evidence type="ECO:0000259" key="2">
    <source>
        <dbReference type="Pfam" id="PF24571"/>
    </source>
</evidence>
<dbReference type="GO" id="GO:0005634">
    <property type="term" value="C:nucleus"/>
    <property type="evidence" value="ECO:0007669"/>
    <property type="project" value="TreeGrafter"/>
</dbReference>
<dbReference type="Proteomes" id="UP000261640">
    <property type="component" value="Unplaced"/>
</dbReference>
<dbReference type="GeneTree" id="ENSGT00940000170871"/>
<organism evidence="3 4">
    <name type="scientific">Mastacembelus armatus</name>
    <name type="common">zig-zag eel</name>
    <dbReference type="NCBI Taxonomy" id="205130"/>
    <lineage>
        <taxon>Eukaryota</taxon>
        <taxon>Metazoa</taxon>
        <taxon>Chordata</taxon>
        <taxon>Craniata</taxon>
        <taxon>Vertebrata</taxon>
        <taxon>Euteleostomi</taxon>
        <taxon>Actinopterygii</taxon>
        <taxon>Neopterygii</taxon>
        <taxon>Teleostei</taxon>
        <taxon>Neoteleostei</taxon>
        <taxon>Acanthomorphata</taxon>
        <taxon>Anabantaria</taxon>
        <taxon>Synbranchiformes</taxon>
        <taxon>Mastacembelidae</taxon>
        <taxon>Mastacembelus</taxon>
    </lineage>
</organism>
<dbReference type="PANTHER" id="PTHR11199">
    <property type="entry name" value="STROMAL ANTIGEN"/>
    <property type="match status" value="1"/>
</dbReference>
<feature type="domain" description="Cohesin subunit SCC3/SA HEAT-repeats" evidence="2">
    <location>
        <begin position="52"/>
        <end position="84"/>
    </location>
</feature>
<reference evidence="3" key="1">
    <citation type="submission" date="2025-08" db="UniProtKB">
        <authorList>
            <consortium name="Ensembl"/>
        </authorList>
    </citation>
    <scope>IDENTIFICATION</scope>
</reference>
<dbReference type="InterPro" id="IPR039662">
    <property type="entry name" value="Cohesin_Scc3/SA"/>
</dbReference>
<name>A0A3Q3MK65_9TELE</name>
<dbReference type="GO" id="GO:0000785">
    <property type="term" value="C:chromatin"/>
    <property type="evidence" value="ECO:0007669"/>
    <property type="project" value="TreeGrafter"/>
</dbReference>
<dbReference type="AlphaFoldDB" id="A0A3Q3MK65"/>
<dbReference type="GO" id="GO:0008278">
    <property type="term" value="C:cohesin complex"/>
    <property type="evidence" value="ECO:0007669"/>
    <property type="project" value="TreeGrafter"/>
</dbReference>
<dbReference type="Ensembl" id="ENSMAMT00000028669.2">
    <property type="protein sequence ID" value="ENSMAMP00000027948.1"/>
    <property type="gene ID" value="ENSMAMG00000018794.2"/>
</dbReference>
<sequence>MKDQLTQSLSVLVRLKTVISSSNQKEKHDNATFLQILITFCIQSEFHEHAAYLVDSLWDVAGSELRDWDTMTAFLLQEAGKEQDKTVHMTNNPGTGQETYHDPLHPFTSTATVQGTLPRFT</sequence>
<keyword evidence="4" id="KW-1185">Reference proteome</keyword>
<reference evidence="3" key="2">
    <citation type="submission" date="2025-09" db="UniProtKB">
        <authorList>
            <consortium name="Ensembl"/>
        </authorList>
    </citation>
    <scope>IDENTIFICATION</scope>
</reference>
<dbReference type="InParanoid" id="A0A3Q3MK65"/>
<evidence type="ECO:0000313" key="4">
    <source>
        <dbReference type="Proteomes" id="UP000261640"/>
    </source>
</evidence>
<accession>A0A3Q3MK65</accession>
<dbReference type="PANTHER" id="PTHR11199:SF10">
    <property type="entry name" value="COHESIN SUBUNIT SA"/>
    <property type="match status" value="1"/>
</dbReference>
<comment type="similarity">
    <text evidence="1">Belongs to the SCC3 family.</text>
</comment>
<protein>
    <recommendedName>
        <fullName evidence="2">Cohesin subunit SCC3/SA HEAT-repeats domain-containing protein</fullName>
    </recommendedName>
</protein>
<proteinExistence type="inferred from homology"/>
<evidence type="ECO:0000313" key="3">
    <source>
        <dbReference type="Ensembl" id="ENSMAMP00000027948.1"/>
    </source>
</evidence>